<evidence type="ECO:0000313" key="14">
    <source>
        <dbReference type="Proteomes" id="UP000695562"/>
    </source>
</evidence>
<evidence type="ECO:0000256" key="5">
    <source>
        <dbReference type="ARBA" id="ARBA00023098"/>
    </source>
</evidence>
<dbReference type="EMBL" id="AJWJ01000860">
    <property type="protein sequence ID" value="KAF2068738.1"/>
    <property type="molecule type" value="Genomic_DNA"/>
</dbReference>
<feature type="active site" description="Proton acceptor" evidence="9">
    <location>
        <position position="407"/>
    </location>
</feature>
<dbReference type="PANTHER" id="PTHR43853">
    <property type="entry name" value="3-KETOACYL-COA THIOLASE, PEROXISOMAL"/>
    <property type="match status" value="1"/>
</dbReference>
<keyword evidence="3 10" id="KW-0808">Transferase</keyword>
<keyword evidence="5" id="KW-0443">Lipid metabolism</keyword>
<dbReference type="InterPro" id="IPR020616">
    <property type="entry name" value="Thiolase_N"/>
</dbReference>
<dbReference type="InterPro" id="IPR020615">
    <property type="entry name" value="Thiolase_acyl_enz_int_AS"/>
</dbReference>
<dbReference type="GO" id="GO:0006635">
    <property type="term" value="P:fatty acid beta-oxidation"/>
    <property type="evidence" value="ECO:0007669"/>
    <property type="project" value="TreeGrafter"/>
</dbReference>
<evidence type="ECO:0000256" key="3">
    <source>
        <dbReference type="ARBA" id="ARBA00022679"/>
    </source>
</evidence>
<feature type="domain" description="Thiolase N-terminal" evidence="11">
    <location>
        <begin position="40"/>
        <end position="291"/>
    </location>
</feature>
<evidence type="ECO:0000256" key="2">
    <source>
        <dbReference type="ARBA" id="ARBA00010982"/>
    </source>
</evidence>
<dbReference type="OrthoDB" id="5404651at2759"/>
<evidence type="ECO:0000256" key="8">
    <source>
        <dbReference type="ARBA" id="ARBA00024073"/>
    </source>
</evidence>
<dbReference type="EC" id="2.3.1.16" evidence="8"/>
<evidence type="ECO:0000256" key="4">
    <source>
        <dbReference type="ARBA" id="ARBA00022832"/>
    </source>
</evidence>
<gene>
    <name evidence="13" type="ORF">CYY_009942</name>
</gene>
<dbReference type="GO" id="GO:0010124">
    <property type="term" value="P:phenylacetate catabolic process"/>
    <property type="evidence" value="ECO:0007669"/>
    <property type="project" value="TreeGrafter"/>
</dbReference>
<organism evidence="13 14">
    <name type="scientific">Polysphondylium violaceum</name>
    <dbReference type="NCBI Taxonomy" id="133409"/>
    <lineage>
        <taxon>Eukaryota</taxon>
        <taxon>Amoebozoa</taxon>
        <taxon>Evosea</taxon>
        <taxon>Eumycetozoa</taxon>
        <taxon>Dictyostelia</taxon>
        <taxon>Dictyosteliales</taxon>
        <taxon>Dictyosteliaceae</taxon>
        <taxon>Polysphondylium</taxon>
    </lineage>
</organism>
<evidence type="ECO:0000256" key="6">
    <source>
        <dbReference type="ARBA" id="ARBA00023140"/>
    </source>
</evidence>
<dbReference type="GO" id="GO:0003988">
    <property type="term" value="F:acetyl-CoA C-acyltransferase activity"/>
    <property type="evidence" value="ECO:0007669"/>
    <property type="project" value="UniProtKB-EC"/>
</dbReference>
<dbReference type="GO" id="GO:0005777">
    <property type="term" value="C:peroxisome"/>
    <property type="evidence" value="ECO:0007669"/>
    <property type="project" value="UniProtKB-SubCell"/>
</dbReference>
<dbReference type="AlphaFoldDB" id="A0A8J4PKL6"/>
<dbReference type="NCBIfam" id="TIGR01930">
    <property type="entry name" value="AcCoA-C-Actrans"/>
    <property type="match status" value="1"/>
</dbReference>
<dbReference type="Pfam" id="PF02803">
    <property type="entry name" value="Thiolase_C"/>
    <property type="match status" value="1"/>
</dbReference>
<evidence type="ECO:0000259" key="11">
    <source>
        <dbReference type="Pfam" id="PF00108"/>
    </source>
</evidence>
<keyword evidence="4" id="KW-0276">Fatty acid metabolism</keyword>
<dbReference type="Gene3D" id="3.40.47.10">
    <property type="match status" value="1"/>
</dbReference>
<evidence type="ECO:0000256" key="10">
    <source>
        <dbReference type="RuleBase" id="RU003557"/>
    </source>
</evidence>
<feature type="domain" description="Thiolase C-terminal" evidence="12">
    <location>
        <begin position="301"/>
        <end position="419"/>
    </location>
</feature>
<feature type="active site" description="Acyl-thioester intermediate" evidence="9">
    <location>
        <position position="126"/>
    </location>
</feature>
<comment type="subcellular location">
    <subcellularLocation>
        <location evidence="1">Peroxisome</location>
    </subcellularLocation>
</comment>
<keyword evidence="7 10" id="KW-0012">Acyltransferase</keyword>
<proteinExistence type="inferred from homology"/>
<evidence type="ECO:0000256" key="1">
    <source>
        <dbReference type="ARBA" id="ARBA00004275"/>
    </source>
</evidence>
<dbReference type="Proteomes" id="UP000695562">
    <property type="component" value="Unassembled WGS sequence"/>
</dbReference>
<comment type="caution">
    <text evidence="13">The sequence shown here is derived from an EMBL/GenBank/DDBJ whole genome shotgun (WGS) entry which is preliminary data.</text>
</comment>
<evidence type="ECO:0000256" key="9">
    <source>
        <dbReference type="PIRSR" id="PIRSR000429-1"/>
    </source>
</evidence>
<evidence type="ECO:0000256" key="7">
    <source>
        <dbReference type="ARBA" id="ARBA00023315"/>
    </source>
</evidence>
<dbReference type="CDD" id="cd00751">
    <property type="entry name" value="thiolase"/>
    <property type="match status" value="1"/>
</dbReference>
<dbReference type="PIRSF" id="PIRSF000429">
    <property type="entry name" value="Ac-CoA_Ac_transf"/>
    <property type="match status" value="1"/>
</dbReference>
<keyword evidence="6" id="KW-0576">Peroxisome</keyword>
<dbReference type="Pfam" id="PF00108">
    <property type="entry name" value="Thiolase_N"/>
    <property type="match status" value="1"/>
</dbReference>
<dbReference type="InterPro" id="IPR050215">
    <property type="entry name" value="Thiolase-like_sf_Thiolase"/>
</dbReference>
<dbReference type="InterPro" id="IPR016039">
    <property type="entry name" value="Thiolase-like"/>
</dbReference>
<dbReference type="SUPFAM" id="SSF53901">
    <property type="entry name" value="Thiolase-like"/>
    <property type="match status" value="2"/>
</dbReference>
<name>A0A8J4PKL6_9MYCE</name>
<evidence type="ECO:0000259" key="12">
    <source>
        <dbReference type="Pfam" id="PF02803"/>
    </source>
</evidence>
<keyword evidence="14" id="KW-1185">Reference proteome</keyword>
<dbReference type="InterPro" id="IPR002155">
    <property type="entry name" value="Thiolase"/>
</dbReference>
<reference evidence="13" key="1">
    <citation type="submission" date="2020-01" db="EMBL/GenBank/DDBJ databases">
        <title>Development of genomics and gene disruption for Polysphondylium violaceum indicates a role for the polyketide synthase stlB in stalk morphogenesis.</title>
        <authorList>
            <person name="Narita B."/>
            <person name="Kawabe Y."/>
            <person name="Kin K."/>
            <person name="Saito T."/>
            <person name="Gibbs R."/>
            <person name="Kuspa A."/>
            <person name="Muzny D."/>
            <person name="Queller D."/>
            <person name="Richards S."/>
            <person name="Strassman J."/>
            <person name="Sucgang R."/>
            <person name="Worley K."/>
            <person name="Schaap P."/>
        </authorList>
    </citation>
    <scope>NUCLEOTIDE SEQUENCE</scope>
    <source>
        <strain evidence="13">QSvi11</strain>
    </source>
</reference>
<accession>A0A8J4PKL6</accession>
<dbReference type="PANTHER" id="PTHR43853:SF8">
    <property type="entry name" value="3-KETOACYL-COA THIOLASE, PEROXISOMAL"/>
    <property type="match status" value="1"/>
</dbReference>
<dbReference type="PROSITE" id="PS00099">
    <property type="entry name" value="THIOLASE_3"/>
    <property type="match status" value="1"/>
</dbReference>
<feature type="active site" description="Proton acceptor" evidence="9">
    <location>
        <position position="377"/>
    </location>
</feature>
<dbReference type="PROSITE" id="PS00098">
    <property type="entry name" value="THIOLASE_1"/>
    <property type="match status" value="1"/>
</dbReference>
<protein>
    <recommendedName>
        <fullName evidence="8">acetyl-CoA C-acyltransferase</fullName>
        <ecNumber evidence="8">2.3.1.16</ecNumber>
    </recommendedName>
</protein>
<comment type="similarity">
    <text evidence="2 10">Belongs to the thiolase-like superfamily. Thiolase family.</text>
</comment>
<dbReference type="InterPro" id="IPR020610">
    <property type="entry name" value="Thiolase_AS"/>
</dbReference>
<evidence type="ECO:0000313" key="13">
    <source>
        <dbReference type="EMBL" id="KAF2068738.1"/>
    </source>
</evidence>
<sequence length="422" mass="44235">MSSVNSRIETLSRHLSTGNTVDQLESNNVAAPLGKNGDDIVLVAPFRTAIGKAKRGGFKETGPDDLLAPVIKHILKTTGIDANLVGDVVIGTVLPRSSQGATEVRVACLLAGLPVHVPCFTVNRQCSSGLQAIADVAGAIKMGQYEVGIAGGVESMSLNPMSWEGEFNEVASNDPVMSGCYNTMGQTSENVAERFGVTREQQDEFAVASHKKAGAAQKAGKFRDEIVPVTVKTEDGQGKVIDQDEGIREQTTIKDLAKLKPAFKPEGGTTTAGNSSQLSDGAAAVLVMKRSTAQRLGLKIALVLRTFTAVGVEPAIMGVGPAEAIPVAVKMAGLTLNDIDVYEINEAFASQALYSCKKLGLDMNKVNPNGSGIALGHPLGATGARITATLYNELKRRNARYGVVSMCIGTGMGAAAVFEYEN</sequence>
<dbReference type="FunFam" id="3.40.47.10:FF:000010">
    <property type="entry name" value="Acetyl-CoA acetyltransferase (Thiolase)"/>
    <property type="match status" value="1"/>
</dbReference>
<dbReference type="InterPro" id="IPR020617">
    <property type="entry name" value="Thiolase_C"/>
</dbReference>